<organism evidence="1 2">
    <name type="scientific">Actinopolyspora alba</name>
    <dbReference type="NCBI Taxonomy" id="673379"/>
    <lineage>
        <taxon>Bacteria</taxon>
        <taxon>Bacillati</taxon>
        <taxon>Actinomycetota</taxon>
        <taxon>Actinomycetes</taxon>
        <taxon>Actinopolysporales</taxon>
        <taxon>Actinopolysporaceae</taxon>
        <taxon>Actinopolyspora</taxon>
        <taxon>Actinopolyspora alba group</taxon>
    </lineage>
</organism>
<name>A0A1I1VI25_9ACTN</name>
<proteinExistence type="predicted"/>
<protein>
    <submittedName>
        <fullName evidence="1">Uncharacterized protein</fullName>
    </submittedName>
</protein>
<dbReference type="EMBL" id="FOMZ01000003">
    <property type="protein sequence ID" value="SFD80743.1"/>
    <property type="molecule type" value="Genomic_DNA"/>
</dbReference>
<keyword evidence="2" id="KW-1185">Reference proteome</keyword>
<accession>A0A1I1VI25</accession>
<evidence type="ECO:0000313" key="1">
    <source>
        <dbReference type="EMBL" id="SFD80743.1"/>
    </source>
</evidence>
<gene>
    <name evidence="1" type="ORF">SAMN04487819_103270</name>
</gene>
<dbReference type="Proteomes" id="UP000198716">
    <property type="component" value="Unassembled WGS sequence"/>
</dbReference>
<reference evidence="2" key="1">
    <citation type="submission" date="2016-10" db="EMBL/GenBank/DDBJ databases">
        <authorList>
            <person name="Varghese N."/>
            <person name="Submissions S."/>
        </authorList>
    </citation>
    <scope>NUCLEOTIDE SEQUENCE [LARGE SCALE GENOMIC DNA]</scope>
    <source>
        <strain evidence="2">DSM 45004</strain>
    </source>
</reference>
<sequence>MNGSRRITAFDVYERIADGLNMPDEVRVLFGLAPVRPLGVDHLGTAGQAELLATFPSQSNAVSDIQRAAATASMIEIVAVRGLGIVAMNDSLLRSVVSRGCPTVSAVLLDPNGEAAQRRAREVGESWGVFKSGIEFSVARLEELSTHTDVRVYFYDMLPTWRVLTLDDVQFVSAFGENHEGHTSRMYKIAESSHGALHRGFRRFTHELRNQAVRIV</sequence>
<dbReference type="AlphaFoldDB" id="A0A1I1VI25"/>
<evidence type="ECO:0000313" key="2">
    <source>
        <dbReference type="Proteomes" id="UP000198716"/>
    </source>
</evidence>